<accession>M8BWD7</accession>
<dbReference type="AlphaFoldDB" id="M8BWD7"/>
<dbReference type="ExpressionAtlas" id="M8BWD7">
    <property type="expression patterns" value="baseline"/>
</dbReference>
<dbReference type="EnsemblPlants" id="EMT29320">
    <property type="protein sequence ID" value="EMT29320"/>
    <property type="gene ID" value="F775_16955"/>
</dbReference>
<feature type="domain" description="F-box protein AT5G49610-like beta-propeller" evidence="1">
    <location>
        <begin position="51"/>
        <end position="233"/>
    </location>
</feature>
<dbReference type="InterPro" id="IPR056594">
    <property type="entry name" value="AT5G49610-like_b-prop"/>
</dbReference>
<proteinExistence type="predicted"/>
<dbReference type="Pfam" id="PF23635">
    <property type="entry name" value="Beta-prop_AT5G49610-like"/>
    <property type="match status" value="1"/>
</dbReference>
<dbReference type="PANTHER" id="PTHR33207">
    <property type="entry name" value="F-BOX DOMAIN CONTAINING PROTEIN-RELATED"/>
    <property type="match status" value="1"/>
</dbReference>
<name>M8BWD7_AEGTA</name>
<protein>
    <recommendedName>
        <fullName evidence="1">F-box protein AT5G49610-like beta-propeller domain-containing protein</fullName>
    </recommendedName>
</protein>
<reference evidence="2" key="1">
    <citation type="submission" date="2015-06" db="UniProtKB">
        <authorList>
            <consortium name="EnsemblPlants"/>
        </authorList>
    </citation>
    <scope>IDENTIFICATION</scope>
</reference>
<evidence type="ECO:0000313" key="2">
    <source>
        <dbReference type="EnsemblPlants" id="EMT29320"/>
    </source>
</evidence>
<sequence>MEGKEAPAPVISAVLEDDDLLGEILLRVAFPTSLVRAALVYTLGCDWHNVECCNGLLIITSGMYHQGAPSTFTRRVRCPLYPARYIAILPPLPDTSIHDGFAYYEYDIVPSVSGDGYFYLALGCKEEQSVLDVYVLQGDIWAIYCSAVTDIYQIELLSTSLIVHDKIYNLANASGIYKLVSLDLASSSLSIVNLPGEVDYTSTDLSLANDSGVHLIHVKGSQLRIWRYMVDKKGLANCYL</sequence>
<evidence type="ECO:0000259" key="1">
    <source>
        <dbReference type="Pfam" id="PF23635"/>
    </source>
</evidence>
<organism evidence="2">
    <name type="scientific">Aegilops tauschii</name>
    <name type="common">Tausch's goatgrass</name>
    <name type="synonym">Aegilops squarrosa</name>
    <dbReference type="NCBI Taxonomy" id="37682"/>
    <lineage>
        <taxon>Eukaryota</taxon>
        <taxon>Viridiplantae</taxon>
        <taxon>Streptophyta</taxon>
        <taxon>Embryophyta</taxon>
        <taxon>Tracheophyta</taxon>
        <taxon>Spermatophyta</taxon>
        <taxon>Magnoliopsida</taxon>
        <taxon>Liliopsida</taxon>
        <taxon>Poales</taxon>
        <taxon>Poaceae</taxon>
        <taxon>BOP clade</taxon>
        <taxon>Pooideae</taxon>
        <taxon>Triticodae</taxon>
        <taxon>Triticeae</taxon>
        <taxon>Triticinae</taxon>
        <taxon>Aegilops</taxon>
    </lineage>
</organism>